<feature type="compositionally biased region" description="Basic and acidic residues" evidence="1">
    <location>
        <begin position="83"/>
        <end position="96"/>
    </location>
</feature>
<feature type="compositionally biased region" description="Low complexity" evidence="1">
    <location>
        <begin position="185"/>
        <end position="208"/>
    </location>
</feature>
<feature type="compositionally biased region" description="Basic residues" evidence="1">
    <location>
        <begin position="171"/>
        <end position="184"/>
    </location>
</feature>
<dbReference type="EMBL" id="CADCTW010000235">
    <property type="protein sequence ID" value="CAA9368927.1"/>
    <property type="molecule type" value="Genomic_DNA"/>
</dbReference>
<feature type="compositionally biased region" description="Basic residues" evidence="1">
    <location>
        <begin position="26"/>
        <end position="45"/>
    </location>
</feature>
<sequence length="427" mass="45210">GHSRRPLGLPQLRFHGHLRTPLGVPRVRKAAPRRRPLLPVRRRARPGGPPAPGRSARRGGLGVRPLRRQQPGAAPRVRRVRRPAGELRHAARDRLRVQRGPPLRRRAAHAGGRGTRRRRAGEERGRGVLPLWLPGAPRADGDGQPGDPPLSARGRRGPGGGRGGGEELAAHRRPGRAPRRHPRRVGAAGQRPAGAQGAAGAALRPGAGSLRDGVAPRGRYGAGARRHRDAHAHGVRAGAHGHAQLRVRPARPGERVLRGRQVHRARVRDAHPNRALRGAALPHGDALRNGHGARARIPQRPRARDALHLPHPGVETLAQAGRARRVHRALLARCPDEGRRARGGAHAALRSGLPRDGRRPAAHRADAARALGPLPPRGSRGAAPGVGERARHPPGGQPFQLPPLAPGEGEAAPRLAGVLAPAGASAL</sequence>
<feature type="compositionally biased region" description="Basic residues" evidence="1">
    <location>
        <begin position="102"/>
        <end position="119"/>
    </location>
</feature>
<gene>
    <name evidence="2" type="ORF">AVDCRST_MAG68-5263</name>
</gene>
<feature type="compositionally biased region" description="Basic and acidic residues" evidence="1">
    <location>
        <begin position="353"/>
        <end position="367"/>
    </location>
</feature>
<name>A0A6J4MU87_9BACT</name>
<feature type="region of interest" description="Disordered" evidence="1">
    <location>
        <begin position="337"/>
        <end position="412"/>
    </location>
</feature>
<evidence type="ECO:0000256" key="1">
    <source>
        <dbReference type="SAM" id="MobiDB-lite"/>
    </source>
</evidence>
<feature type="region of interest" description="Disordered" evidence="1">
    <location>
        <begin position="25"/>
        <end position="213"/>
    </location>
</feature>
<protein>
    <submittedName>
        <fullName evidence="2">Uncharacterized protein</fullName>
    </submittedName>
</protein>
<feature type="non-terminal residue" evidence="2">
    <location>
        <position position="1"/>
    </location>
</feature>
<feature type="non-terminal residue" evidence="2">
    <location>
        <position position="427"/>
    </location>
</feature>
<proteinExistence type="predicted"/>
<evidence type="ECO:0000313" key="2">
    <source>
        <dbReference type="EMBL" id="CAA9368927.1"/>
    </source>
</evidence>
<dbReference type="AlphaFoldDB" id="A0A6J4MU87"/>
<organism evidence="2">
    <name type="scientific">uncultured Gemmatimonadota bacterium</name>
    <dbReference type="NCBI Taxonomy" id="203437"/>
    <lineage>
        <taxon>Bacteria</taxon>
        <taxon>Pseudomonadati</taxon>
        <taxon>Gemmatimonadota</taxon>
        <taxon>environmental samples</taxon>
    </lineage>
</organism>
<accession>A0A6J4MU87</accession>
<reference evidence="2" key="1">
    <citation type="submission" date="2020-02" db="EMBL/GenBank/DDBJ databases">
        <authorList>
            <person name="Meier V. D."/>
        </authorList>
    </citation>
    <scope>NUCLEOTIDE SEQUENCE</scope>
    <source>
        <strain evidence="2">AVDCRST_MAG68</strain>
    </source>
</reference>